<dbReference type="Pfam" id="PF00672">
    <property type="entry name" value="HAMP"/>
    <property type="match status" value="1"/>
</dbReference>
<accession>A0ABY9TTR2</accession>
<feature type="domain" description="Histidine kinase" evidence="16">
    <location>
        <begin position="243"/>
        <end position="442"/>
    </location>
</feature>
<comment type="catalytic activity">
    <reaction evidence="1">
        <text>ATP + protein L-histidine = ADP + protein N-phospho-L-histidine.</text>
        <dbReference type="EC" id="2.7.13.3"/>
    </reaction>
</comment>
<dbReference type="InterPro" id="IPR050980">
    <property type="entry name" value="2C_sensor_his_kinase"/>
</dbReference>
<evidence type="ECO:0000256" key="11">
    <source>
        <dbReference type="ARBA" id="ARBA00022840"/>
    </source>
</evidence>
<dbReference type="EC" id="2.7.13.3" evidence="3"/>
<dbReference type="EMBL" id="CP134145">
    <property type="protein sequence ID" value="WNC72145.1"/>
    <property type="molecule type" value="Genomic_DNA"/>
</dbReference>
<dbReference type="PROSITE" id="PS50109">
    <property type="entry name" value="HIS_KIN"/>
    <property type="match status" value="1"/>
</dbReference>
<evidence type="ECO:0000256" key="2">
    <source>
        <dbReference type="ARBA" id="ARBA00004429"/>
    </source>
</evidence>
<dbReference type="PANTHER" id="PTHR44936:SF5">
    <property type="entry name" value="SENSOR HISTIDINE KINASE ENVZ"/>
    <property type="match status" value="1"/>
</dbReference>
<evidence type="ECO:0000256" key="3">
    <source>
        <dbReference type="ARBA" id="ARBA00012438"/>
    </source>
</evidence>
<keyword evidence="6" id="KW-0597">Phosphoprotein</keyword>
<keyword evidence="10" id="KW-0418">Kinase</keyword>
<evidence type="ECO:0000259" key="17">
    <source>
        <dbReference type="PROSITE" id="PS50885"/>
    </source>
</evidence>
<keyword evidence="12 15" id="KW-1133">Transmembrane helix</keyword>
<proteinExistence type="predicted"/>
<evidence type="ECO:0000313" key="19">
    <source>
        <dbReference type="Proteomes" id="UP001258994"/>
    </source>
</evidence>
<evidence type="ECO:0000256" key="14">
    <source>
        <dbReference type="ARBA" id="ARBA00023136"/>
    </source>
</evidence>
<keyword evidence="8 15" id="KW-0812">Transmembrane</keyword>
<evidence type="ECO:0000256" key="13">
    <source>
        <dbReference type="ARBA" id="ARBA00023012"/>
    </source>
</evidence>
<dbReference type="PRINTS" id="PR00344">
    <property type="entry name" value="BCTRLSENSOR"/>
</dbReference>
<dbReference type="InterPro" id="IPR003661">
    <property type="entry name" value="HisK_dim/P_dom"/>
</dbReference>
<evidence type="ECO:0000256" key="5">
    <source>
        <dbReference type="ARBA" id="ARBA00022519"/>
    </source>
</evidence>
<dbReference type="Proteomes" id="UP001258994">
    <property type="component" value="Chromosome"/>
</dbReference>
<dbReference type="Pfam" id="PF00512">
    <property type="entry name" value="HisKA"/>
    <property type="match status" value="1"/>
</dbReference>
<keyword evidence="13" id="KW-0902">Two-component regulatory system</keyword>
<dbReference type="SUPFAM" id="SSF47384">
    <property type="entry name" value="Homodimeric domain of signal transducing histidine kinase"/>
    <property type="match status" value="1"/>
</dbReference>
<dbReference type="CDD" id="cd00082">
    <property type="entry name" value="HisKA"/>
    <property type="match status" value="1"/>
</dbReference>
<evidence type="ECO:0000256" key="4">
    <source>
        <dbReference type="ARBA" id="ARBA00022475"/>
    </source>
</evidence>
<comment type="subcellular location">
    <subcellularLocation>
        <location evidence="2">Cell inner membrane</location>
        <topology evidence="2">Multi-pass membrane protein</topology>
    </subcellularLocation>
</comment>
<sequence>MRWFWPSGLTGRVALVLILALITVQLLSLPFYLRQQTSEATELYQHSTLQRINHIVKLFEQLNATQRRDLLPALNSPSLSMDAYYQLTQAESKATDEPSLAATLSTQLDRNVIVKHAKQDGSMLLDMFPSQQRIAIWVPLKDNSWLRFSTSSSLPSSGWIMHISAQIIMLCIAVIILAIVAARQLTRPIRTFAAAAERLGTDVNAEPIEEKGSTELRKATRAFNTMQQRLQSYVEDRTKMLAAISHDLRTSLTRLRLRTEFIEDEQQQRKAEHDLEDMEAMLASTLTFARDDAGQEKLVNLDLAKLIHTLCDDMEDLEKDVIYQGPEALTCLGRPTALKRAISNVIINAVNYGKKAKVTLSQDEENINIQVEDDGPGIPAEQIEKVFEPFVRLDQARNRSTGGTGLGLSITRSVIRSHGGDVTLKNHHKSGLVVTLALPKVS</sequence>
<evidence type="ECO:0000256" key="15">
    <source>
        <dbReference type="SAM" id="Phobius"/>
    </source>
</evidence>
<keyword evidence="5" id="KW-0997">Cell inner membrane</keyword>
<dbReference type="GO" id="GO:0005524">
    <property type="term" value="F:ATP binding"/>
    <property type="evidence" value="ECO:0007669"/>
    <property type="project" value="UniProtKB-KW"/>
</dbReference>
<evidence type="ECO:0000256" key="8">
    <source>
        <dbReference type="ARBA" id="ARBA00022692"/>
    </source>
</evidence>
<evidence type="ECO:0000256" key="1">
    <source>
        <dbReference type="ARBA" id="ARBA00000085"/>
    </source>
</evidence>
<dbReference type="RefSeq" id="WP_348391265.1">
    <property type="nucleotide sequence ID" value="NZ_CP134145.1"/>
</dbReference>
<dbReference type="InterPro" id="IPR036890">
    <property type="entry name" value="HATPase_C_sf"/>
</dbReference>
<evidence type="ECO:0000256" key="6">
    <source>
        <dbReference type="ARBA" id="ARBA00022553"/>
    </source>
</evidence>
<dbReference type="Pfam" id="PF02518">
    <property type="entry name" value="HATPase_c"/>
    <property type="match status" value="1"/>
</dbReference>
<dbReference type="PANTHER" id="PTHR44936">
    <property type="entry name" value="SENSOR PROTEIN CREC"/>
    <property type="match status" value="1"/>
</dbReference>
<dbReference type="InterPro" id="IPR003660">
    <property type="entry name" value="HAMP_dom"/>
</dbReference>
<dbReference type="SMART" id="SM00304">
    <property type="entry name" value="HAMP"/>
    <property type="match status" value="1"/>
</dbReference>
<keyword evidence="4" id="KW-1003">Cell membrane</keyword>
<evidence type="ECO:0000256" key="7">
    <source>
        <dbReference type="ARBA" id="ARBA00022679"/>
    </source>
</evidence>
<keyword evidence="9" id="KW-0547">Nucleotide-binding</keyword>
<keyword evidence="7" id="KW-0808">Transferase</keyword>
<evidence type="ECO:0000259" key="16">
    <source>
        <dbReference type="PROSITE" id="PS50109"/>
    </source>
</evidence>
<keyword evidence="11 18" id="KW-0067">ATP-binding</keyword>
<evidence type="ECO:0000256" key="10">
    <source>
        <dbReference type="ARBA" id="ARBA00022777"/>
    </source>
</evidence>
<dbReference type="InterPro" id="IPR036097">
    <property type="entry name" value="HisK_dim/P_sf"/>
</dbReference>
<evidence type="ECO:0000256" key="12">
    <source>
        <dbReference type="ARBA" id="ARBA00022989"/>
    </source>
</evidence>
<evidence type="ECO:0000256" key="9">
    <source>
        <dbReference type="ARBA" id="ARBA00022741"/>
    </source>
</evidence>
<dbReference type="InterPro" id="IPR003594">
    <property type="entry name" value="HATPase_dom"/>
</dbReference>
<reference evidence="19" key="1">
    <citation type="submission" date="2023-09" db="EMBL/GenBank/DDBJ databases">
        <authorList>
            <person name="Li S."/>
            <person name="Li X."/>
            <person name="Zhang C."/>
            <person name="Zhao Z."/>
        </authorList>
    </citation>
    <scope>NUCLEOTIDE SEQUENCE [LARGE SCALE GENOMIC DNA]</scope>
    <source>
        <strain evidence="19">SQ149</strain>
    </source>
</reference>
<name>A0ABY9TTR2_9GAMM</name>
<feature type="domain" description="HAMP" evidence="17">
    <location>
        <begin position="183"/>
        <end position="235"/>
    </location>
</feature>
<evidence type="ECO:0000313" key="18">
    <source>
        <dbReference type="EMBL" id="WNC72145.1"/>
    </source>
</evidence>
<dbReference type="SUPFAM" id="SSF55874">
    <property type="entry name" value="ATPase domain of HSP90 chaperone/DNA topoisomerase II/histidine kinase"/>
    <property type="match status" value="1"/>
</dbReference>
<organism evidence="18 19">
    <name type="scientific">Thalassotalea psychrophila</name>
    <dbReference type="NCBI Taxonomy" id="3065647"/>
    <lineage>
        <taxon>Bacteria</taxon>
        <taxon>Pseudomonadati</taxon>
        <taxon>Pseudomonadota</taxon>
        <taxon>Gammaproteobacteria</taxon>
        <taxon>Alteromonadales</taxon>
        <taxon>Colwelliaceae</taxon>
        <taxon>Thalassotalea</taxon>
    </lineage>
</organism>
<protein>
    <recommendedName>
        <fullName evidence="3">histidine kinase</fullName>
        <ecNumber evidence="3">2.7.13.3</ecNumber>
    </recommendedName>
</protein>
<keyword evidence="14 15" id="KW-0472">Membrane</keyword>
<dbReference type="SMART" id="SM00387">
    <property type="entry name" value="HATPase_c"/>
    <property type="match status" value="1"/>
</dbReference>
<dbReference type="InterPro" id="IPR004358">
    <property type="entry name" value="Sig_transdc_His_kin-like_C"/>
</dbReference>
<dbReference type="PROSITE" id="PS50885">
    <property type="entry name" value="HAMP"/>
    <property type="match status" value="1"/>
</dbReference>
<dbReference type="Gene3D" id="3.30.565.10">
    <property type="entry name" value="Histidine kinase-like ATPase, C-terminal domain"/>
    <property type="match status" value="1"/>
</dbReference>
<keyword evidence="19" id="KW-1185">Reference proteome</keyword>
<dbReference type="SMART" id="SM00388">
    <property type="entry name" value="HisKA"/>
    <property type="match status" value="1"/>
</dbReference>
<feature type="transmembrane region" description="Helical" evidence="15">
    <location>
        <begin position="159"/>
        <end position="182"/>
    </location>
</feature>
<gene>
    <name evidence="18" type="ORF">RGQ13_18795</name>
</gene>
<dbReference type="CDD" id="cd06225">
    <property type="entry name" value="HAMP"/>
    <property type="match status" value="1"/>
</dbReference>
<dbReference type="Gene3D" id="1.10.287.130">
    <property type="match status" value="1"/>
</dbReference>
<dbReference type="InterPro" id="IPR005467">
    <property type="entry name" value="His_kinase_dom"/>
</dbReference>